<keyword evidence="2" id="KW-0812">Transmembrane</keyword>
<dbReference type="AlphaFoldDB" id="A0A2K3E5M9"/>
<dbReference type="ExpressionAtlas" id="A0A2K3E5M9">
    <property type="expression patterns" value="baseline"/>
</dbReference>
<keyword evidence="4" id="KW-1185">Reference proteome</keyword>
<sequence>MRCGRGGCGSVAASHALAAAAGFLCGVAYFVIATTYGGSSSSGSGSSIGISGGAGPAAAAGVDLLSAAAARSQSWLQQWQQQQQLLPYNSVPANTAAATAFVLSISGEADVVDMPSAPAVTATAAGGGAAASSSNSDSVWDVIGGSRSATGSGSGSAGEDMIGLSSELDAAVEVLVRGWAGAEQEQAAAANAAAAAAAAAAQAQATGRSAAASARGGLLLRGQPLSDYLPAATGSRSGSGSGNSGSSSSGSSPSALLLAHHLAALRLSGDPQLRYSLSRAPEPAGGGGSSTSAAAAAAALGDDTGEWVRQSYTYTPLTLDDESALLASRMLERALQKQQDSNAADTADMDAGAAEYLSYAEDDGSSSSPDSWDMDTYPLPYLYDPFYDLYDSYDNSLYGETAAAASAAGGGELSAYWGDYGDYVGASDMWVGTSVPYAAESATAETAETAAADSGLGTVSGVAVGASAGLEPAADPYPEYDVESGSYVYGGSGGCEEGEEGEQEEEPTAATGSVQPSVPQSEARTQPQQQPGQEQEPVLAVQRRRRLAARGTPGQRQQGQGRAGQEVQQAQVLQRRRLLQEGRRGPKPGPKPKPDRPIPPPFEPKPANVWVPGIVRVQTDAAGDTQVRVGPAVAPIVRVNTDRLGAGGASTAASGSSGPAGLVGQQQPQGEFLRSAAVGSGPVGQAVTEAVMGATAFRSAQGAADAAVNAATASGLVRAVAPGGEEAAGAAEAGGRADGAKEGAGEDEGAAAASSSGAAVAFRSSAVGPAATTIGSGTASPDTHQAAAAVEAAAMQQQAPTDTAGGGVSGGGKAGDKRVYVSVGPGGLISRTISDGERSSTTVGPGGVLARVATTSK</sequence>
<dbReference type="Proteomes" id="UP000006906">
    <property type="component" value="Chromosome 1"/>
</dbReference>
<feature type="compositionally biased region" description="Low complexity" evidence="1">
    <location>
        <begin position="649"/>
        <end position="660"/>
    </location>
</feature>
<feature type="region of interest" description="Disordered" evidence="1">
    <location>
        <begin position="729"/>
        <end position="752"/>
    </location>
</feature>
<evidence type="ECO:0000313" key="3">
    <source>
        <dbReference type="EMBL" id="PNW88101.1"/>
    </source>
</evidence>
<dbReference type="RefSeq" id="XP_042928279.1">
    <property type="nucleotide sequence ID" value="XM_043058365.1"/>
</dbReference>
<keyword evidence="2" id="KW-1133">Transmembrane helix</keyword>
<feature type="compositionally biased region" description="Low complexity" evidence="1">
    <location>
        <begin position="549"/>
        <end position="573"/>
    </location>
</feature>
<keyword evidence="2" id="KW-0472">Membrane</keyword>
<name>A0A2K3E5M9_CHLRE</name>
<reference evidence="3 4" key="1">
    <citation type="journal article" date="2007" name="Science">
        <title>The Chlamydomonas genome reveals the evolution of key animal and plant functions.</title>
        <authorList>
            <person name="Merchant S.S."/>
            <person name="Prochnik S.E."/>
            <person name="Vallon O."/>
            <person name="Harris E.H."/>
            <person name="Karpowicz S.J."/>
            <person name="Witman G.B."/>
            <person name="Terry A."/>
            <person name="Salamov A."/>
            <person name="Fritz-Laylin L.K."/>
            <person name="Marechal-Drouard L."/>
            <person name="Marshall W.F."/>
            <person name="Qu L.H."/>
            <person name="Nelson D.R."/>
            <person name="Sanderfoot A.A."/>
            <person name="Spalding M.H."/>
            <person name="Kapitonov V.V."/>
            <person name="Ren Q."/>
            <person name="Ferris P."/>
            <person name="Lindquist E."/>
            <person name="Shapiro H."/>
            <person name="Lucas S.M."/>
            <person name="Grimwood J."/>
            <person name="Schmutz J."/>
            <person name="Cardol P."/>
            <person name="Cerutti H."/>
            <person name="Chanfreau G."/>
            <person name="Chen C.L."/>
            <person name="Cognat V."/>
            <person name="Croft M.T."/>
            <person name="Dent R."/>
            <person name="Dutcher S."/>
            <person name="Fernandez E."/>
            <person name="Fukuzawa H."/>
            <person name="Gonzalez-Ballester D."/>
            <person name="Gonzalez-Halphen D."/>
            <person name="Hallmann A."/>
            <person name="Hanikenne M."/>
            <person name="Hippler M."/>
            <person name="Inwood W."/>
            <person name="Jabbari K."/>
            <person name="Kalanon M."/>
            <person name="Kuras R."/>
            <person name="Lefebvre P.A."/>
            <person name="Lemaire S.D."/>
            <person name="Lobanov A.V."/>
            <person name="Lohr M."/>
            <person name="Manuell A."/>
            <person name="Meier I."/>
            <person name="Mets L."/>
            <person name="Mittag M."/>
            <person name="Mittelmeier T."/>
            <person name="Moroney J.V."/>
            <person name="Moseley J."/>
            <person name="Napoli C."/>
            <person name="Nedelcu A.M."/>
            <person name="Niyogi K."/>
            <person name="Novoselov S.V."/>
            <person name="Paulsen I.T."/>
            <person name="Pazour G."/>
            <person name="Purton S."/>
            <person name="Ral J.P."/>
            <person name="Riano-Pachon D.M."/>
            <person name="Riekhof W."/>
            <person name="Rymarquis L."/>
            <person name="Schroda M."/>
            <person name="Stern D."/>
            <person name="Umen J."/>
            <person name="Willows R."/>
            <person name="Wilson N."/>
            <person name="Zimmer S.L."/>
            <person name="Allmer J."/>
            <person name="Balk J."/>
            <person name="Bisova K."/>
            <person name="Chen C.J."/>
            <person name="Elias M."/>
            <person name="Gendler K."/>
            <person name="Hauser C."/>
            <person name="Lamb M.R."/>
            <person name="Ledford H."/>
            <person name="Long J.C."/>
            <person name="Minagawa J."/>
            <person name="Page M.D."/>
            <person name="Pan J."/>
            <person name="Pootakham W."/>
            <person name="Roje S."/>
            <person name="Rose A."/>
            <person name="Stahlberg E."/>
            <person name="Terauchi A.M."/>
            <person name="Yang P."/>
            <person name="Ball S."/>
            <person name="Bowler C."/>
            <person name="Dieckmann C.L."/>
            <person name="Gladyshev V.N."/>
            <person name="Green P."/>
            <person name="Jorgensen R."/>
            <person name="Mayfield S."/>
            <person name="Mueller-Roeber B."/>
            <person name="Rajamani S."/>
            <person name="Sayre R.T."/>
            <person name="Brokstein P."/>
            <person name="Dubchak I."/>
            <person name="Goodstein D."/>
            <person name="Hornick L."/>
            <person name="Huang Y.W."/>
            <person name="Jhaveri J."/>
            <person name="Luo Y."/>
            <person name="Martinez D."/>
            <person name="Ngau W.C."/>
            <person name="Otillar B."/>
            <person name="Poliakov A."/>
            <person name="Porter A."/>
            <person name="Szajkowski L."/>
            <person name="Werner G."/>
            <person name="Zhou K."/>
            <person name="Grigoriev I.V."/>
            <person name="Rokhsar D.S."/>
            <person name="Grossman A.R."/>
        </authorList>
    </citation>
    <scope>NUCLEOTIDE SEQUENCE [LARGE SCALE GENOMIC DNA]</scope>
    <source>
        <strain evidence="4">CC-503</strain>
    </source>
</reference>
<feature type="compositionally biased region" description="Polar residues" evidence="1">
    <location>
        <begin position="510"/>
        <end position="525"/>
    </location>
</feature>
<dbReference type="Gramene" id="PNW88101">
    <property type="protein sequence ID" value="PNW88101"/>
    <property type="gene ID" value="CHLRE_01g014200v5"/>
</dbReference>
<feature type="region of interest" description="Disordered" evidence="1">
    <location>
        <begin position="773"/>
        <end position="821"/>
    </location>
</feature>
<feature type="compositionally biased region" description="Acidic residues" evidence="1">
    <location>
        <begin position="496"/>
        <end position="507"/>
    </location>
</feature>
<feature type="region of interest" description="Disordered" evidence="1">
    <location>
        <begin position="470"/>
        <end position="608"/>
    </location>
</feature>
<gene>
    <name evidence="3" type="ORF">CHLRE_01g014200v5</name>
</gene>
<feature type="region of interest" description="Disordered" evidence="1">
    <location>
        <begin position="647"/>
        <end position="666"/>
    </location>
</feature>
<dbReference type="GeneID" id="5715083"/>
<feature type="compositionally biased region" description="Gly residues" evidence="1">
    <location>
        <begin position="804"/>
        <end position="813"/>
    </location>
</feature>
<dbReference type="OMA" id="VWVPGIV"/>
<feature type="compositionally biased region" description="Low complexity" evidence="1">
    <location>
        <begin position="785"/>
        <end position="803"/>
    </location>
</feature>
<evidence type="ECO:0000256" key="2">
    <source>
        <dbReference type="SAM" id="Phobius"/>
    </source>
</evidence>
<feature type="region of interest" description="Disordered" evidence="1">
    <location>
        <begin position="229"/>
        <end position="252"/>
    </location>
</feature>
<dbReference type="OrthoDB" id="10685108at2759"/>
<evidence type="ECO:0000313" key="4">
    <source>
        <dbReference type="Proteomes" id="UP000006906"/>
    </source>
</evidence>
<feature type="compositionally biased region" description="Pro residues" evidence="1">
    <location>
        <begin position="587"/>
        <end position="604"/>
    </location>
</feature>
<organism evidence="3 4">
    <name type="scientific">Chlamydomonas reinhardtii</name>
    <name type="common">Chlamydomonas smithii</name>
    <dbReference type="NCBI Taxonomy" id="3055"/>
    <lineage>
        <taxon>Eukaryota</taxon>
        <taxon>Viridiplantae</taxon>
        <taxon>Chlorophyta</taxon>
        <taxon>core chlorophytes</taxon>
        <taxon>Chlorophyceae</taxon>
        <taxon>CS clade</taxon>
        <taxon>Chlamydomonadales</taxon>
        <taxon>Chlamydomonadaceae</taxon>
        <taxon>Chlamydomonas</taxon>
    </lineage>
</organism>
<dbReference type="EMBL" id="CM008962">
    <property type="protein sequence ID" value="PNW88101.1"/>
    <property type="molecule type" value="Genomic_DNA"/>
</dbReference>
<protein>
    <submittedName>
        <fullName evidence="3">Uncharacterized protein</fullName>
    </submittedName>
</protein>
<accession>A0A2K3E5M9</accession>
<feature type="compositionally biased region" description="Polar residues" evidence="1">
    <location>
        <begin position="773"/>
        <end position="783"/>
    </location>
</feature>
<dbReference type="InParanoid" id="A0A2K3E5M9"/>
<evidence type="ECO:0000256" key="1">
    <source>
        <dbReference type="SAM" id="MobiDB-lite"/>
    </source>
</evidence>
<proteinExistence type="predicted"/>
<feature type="transmembrane region" description="Helical" evidence="2">
    <location>
        <begin position="12"/>
        <end position="32"/>
    </location>
</feature>
<dbReference type="KEGG" id="cre:CHLRE_01g014200v5"/>
<feature type="compositionally biased region" description="Low complexity" evidence="1">
    <location>
        <begin position="526"/>
        <end position="541"/>
    </location>
</feature>